<evidence type="ECO:0000256" key="1">
    <source>
        <dbReference type="SAM" id="MobiDB-lite"/>
    </source>
</evidence>
<proteinExistence type="predicted"/>
<accession>D9PKB0</accession>
<feature type="compositionally biased region" description="Polar residues" evidence="1">
    <location>
        <begin position="56"/>
        <end position="73"/>
    </location>
</feature>
<name>D9PKB0_9ZZZZ</name>
<protein>
    <submittedName>
        <fullName evidence="2">Uncharacterized protein</fullName>
    </submittedName>
</protein>
<reference evidence="2" key="1">
    <citation type="submission" date="2010-07" db="EMBL/GenBank/DDBJ databases">
        <authorList>
            <consortium name="CONSOLIDER consortium CSD2007-00005"/>
            <person name="Guazzaroni M.-E."/>
            <person name="Richter M."/>
            <person name="Garcia-Salamanca A."/>
            <person name="Yarza P."/>
            <person name="Ferrer M."/>
        </authorList>
    </citation>
    <scope>NUCLEOTIDE SEQUENCE</scope>
</reference>
<feature type="compositionally biased region" description="Basic and acidic residues" evidence="1">
    <location>
        <begin position="35"/>
        <end position="44"/>
    </location>
</feature>
<sequence length="73" mass="7748">MVTSVSSGNNNAQSLQQTRQTERPQADPTAASKRNAAEESRRQAEAAQNKPLKQPPTVNTQGQVTGSIVNTTA</sequence>
<dbReference type="EMBL" id="ADZX01000591">
    <property type="protein sequence ID" value="EFK96009.1"/>
    <property type="molecule type" value="Genomic_DNA"/>
</dbReference>
<evidence type="ECO:0000313" key="2">
    <source>
        <dbReference type="EMBL" id="EFK96009.1"/>
    </source>
</evidence>
<reference evidence="2" key="2">
    <citation type="journal article" date="2011" name="Microb. Ecol.">
        <title>Taxonomic and Functional Metagenomic Profiling of the Microbial Community in the Anoxic Sediment of a Sub-saline Shallow Lake (Laguna de Carrizo, Central Spain).</title>
        <authorList>
            <person name="Ferrer M."/>
            <person name="Guazzaroni M.E."/>
            <person name="Richter M."/>
            <person name="Garcia-Salamanca A."/>
            <person name="Yarza P."/>
            <person name="Suarez-Suarez A."/>
            <person name="Solano J."/>
            <person name="Alcaide M."/>
            <person name="van Dillewijn P."/>
            <person name="Molina-Henares M.A."/>
            <person name="Lopez-Cortes N."/>
            <person name="Al-Ramahi Y."/>
            <person name="Guerrero C."/>
            <person name="Acosta A."/>
            <person name="de Eugenio L.I."/>
            <person name="Martinez V."/>
            <person name="Marques S."/>
            <person name="Rojo F."/>
            <person name="Santero E."/>
            <person name="Genilloud O."/>
            <person name="Perez-Perez J."/>
            <person name="Rossello-Mora R."/>
            <person name="Ramos J.L."/>
        </authorList>
    </citation>
    <scope>NUCLEOTIDE SEQUENCE</scope>
</reference>
<dbReference type="AlphaFoldDB" id="D9PKB0"/>
<gene>
    <name evidence="2" type="ORF">LDC_1975</name>
</gene>
<feature type="compositionally biased region" description="Polar residues" evidence="1">
    <location>
        <begin position="1"/>
        <end position="19"/>
    </location>
</feature>
<comment type="caution">
    <text evidence="2">The sequence shown here is derived from an EMBL/GenBank/DDBJ whole genome shotgun (WGS) entry which is preliminary data.</text>
</comment>
<feature type="region of interest" description="Disordered" evidence="1">
    <location>
        <begin position="1"/>
        <end position="73"/>
    </location>
</feature>
<organism evidence="2">
    <name type="scientific">sediment metagenome</name>
    <dbReference type="NCBI Taxonomy" id="749907"/>
    <lineage>
        <taxon>unclassified sequences</taxon>
        <taxon>metagenomes</taxon>
        <taxon>ecological metagenomes</taxon>
    </lineage>
</organism>